<keyword evidence="6" id="KW-0732">Signal</keyword>
<evidence type="ECO:0000256" key="2">
    <source>
        <dbReference type="ARBA" id="ARBA00012706"/>
    </source>
</evidence>
<evidence type="ECO:0000259" key="7">
    <source>
        <dbReference type="Pfam" id="PF26410"/>
    </source>
</evidence>
<name>A0A9X1H5W4_9FLAO</name>
<accession>A0A9X1H5W4</accession>
<dbReference type="InterPro" id="IPR045053">
    <property type="entry name" value="MAN-like"/>
</dbReference>
<evidence type="ECO:0000313" key="9">
    <source>
        <dbReference type="Proteomes" id="UP001139366"/>
    </source>
</evidence>
<organism evidence="8 9">
    <name type="scientific">Flavobacterium potami</name>
    <dbReference type="NCBI Taxonomy" id="2872310"/>
    <lineage>
        <taxon>Bacteria</taxon>
        <taxon>Pseudomonadati</taxon>
        <taxon>Bacteroidota</taxon>
        <taxon>Flavobacteriia</taxon>
        <taxon>Flavobacteriales</taxon>
        <taxon>Flavobacteriaceae</taxon>
        <taxon>Flavobacterium</taxon>
    </lineage>
</organism>
<comment type="catalytic activity">
    <reaction evidence="1">
        <text>Random hydrolysis of (1-&gt;4)-beta-D-mannosidic linkages in mannans, galactomannans and glucomannans.</text>
        <dbReference type="EC" id="3.2.1.78"/>
    </reaction>
</comment>
<evidence type="ECO:0000313" key="8">
    <source>
        <dbReference type="EMBL" id="MBZ4033251.1"/>
    </source>
</evidence>
<dbReference type="RefSeq" id="WP_223704091.1">
    <property type="nucleotide sequence ID" value="NZ_JAINUY010000001.1"/>
</dbReference>
<comment type="caution">
    <text evidence="8">The sequence shown here is derived from an EMBL/GenBank/DDBJ whole genome shotgun (WGS) entry which is preliminary data.</text>
</comment>
<feature type="signal peptide" evidence="6">
    <location>
        <begin position="1"/>
        <end position="22"/>
    </location>
</feature>
<dbReference type="Gene3D" id="3.20.20.80">
    <property type="entry name" value="Glycosidases"/>
    <property type="match status" value="1"/>
</dbReference>
<keyword evidence="4" id="KW-0326">Glycosidase</keyword>
<dbReference type="GO" id="GO:0016985">
    <property type="term" value="F:mannan endo-1,4-beta-mannosidase activity"/>
    <property type="evidence" value="ECO:0007669"/>
    <property type="project" value="TreeGrafter"/>
</dbReference>
<feature type="domain" description="Glycoside hydrolase family 5" evidence="7">
    <location>
        <begin position="25"/>
        <end position="429"/>
    </location>
</feature>
<evidence type="ECO:0000256" key="1">
    <source>
        <dbReference type="ARBA" id="ARBA00001678"/>
    </source>
</evidence>
<dbReference type="SUPFAM" id="SSF51445">
    <property type="entry name" value="(Trans)glycosidases"/>
    <property type="match status" value="1"/>
</dbReference>
<dbReference type="InterPro" id="IPR001547">
    <property type="entry name" value="Glyco_hydro_5"/>
</dbReference>
<keyword evidence="3" id="KW-0378">Hydrolase</keyword>
<dbReference type="PROSITE" id="PS51257">
    <property type="entry name" value="PROKAR_LIPOPROTEIN"/>
    <property type="match status" value="1"/>
</dbReference>
<gene>
    <name evidence="8" type="ORF">K6T82_00615</name>
</gene>
<dbReference type="PANTHER" id="PTHR31451">
    <property type="match status" value="1"/>
</dbReference>
<dbReference type="Proteomes" id="UP001139366">
    <property type="component" value="Unassembled WGS sequence"/>
</dbReference>
<evidence type="ECO:0000256" key="6">
    <source>
        <dbReference type="SAM" id="SignalP"/>
    </source>
</evidence>
<dbReference type="EC" id="3.2.1.78" evidence="2"/>
<evidence type="ECO:0000256" key="4">
    <source>
        <dbReference type="ARBA" id="ARBA00023295"/>
    </source>
</evidence>
<keyword evidence="9" id="KW-1185">Reference proteome</keyword>
<sequence>MKHKILKVLSLVFITIAFACQAQEKITVKGNQFYKGDKPYSYIGTNYWYGSMLASKKIGDRKRLLRELDLMKKNGIDNLRVLVGADGGKYDFTVRPALQYEQGKYDEDLLDGLDFLINEMGKRNMYAVLYLTNNWEWSGGMSQYLEWNGKGPVPVPAIPPNTWPQFMSYTEQFHSCEPCMEALNNHVKFIIGRTNPYSKKKYTEDNTIMAWQVGNEPRLFTKENEAKFTKWLNNIVDLIDSLDKNHLVSTGSEGKNSSNDSMEIFERTHQNPNIDYLTMHIWPKNWNWFKADNAEATMPKTIENAGKYIDDHIIVANNLKRPIIIEEFGLPRENENLNAGAPSVYRDKFYSYIFGRVVESHKNGGPLQAANFWGYGGEGKAIHPDGKWNPGEPLTTDPPQEPQGLNSVFNGDKSTLEIVKKYNLELQKKKFSPYK</sequence>
<dbReference type="InterPro" id="IPR017853">
    <property type="entry name" value="GH"/>
</dbReference>
<dbReference type="AlphaFoldDB" id="A0A9X1H5W4"/>
<dbReference type="Pfam" id="PF26410">
    <property type="entry name" value="GH5_mannosidase"/>
    <property type="match status" value="1"/>
</dbReference>
<dbReference type="EMBL" id="JAINUY010000001">
    <property type="protein sequence ID" value="MBZ4033251.1"/>
    <property type="molecule type" value="Genomic_DNA"/>
</dbReference>
<dbReference type="PANTHER" id="PTHR31451:SF40">
    <property type="entry name" value="GLYCOSIDE HYDROLASE FAMILY 5 DOMAIN-CONTAINING PROTEIN"/>
    <property type="match status" value="1"/>
</dbReference>
<evidence type="ECO:0000256" key="3">
    <source>
        <dbReference type="ARBA" id="ARBA00022801"/>
    </source>
</evidence>
<feature type="region of interest" description="Disordered" evidence="5">
    <location>
        <begin position="384"/>
        <end position="403"/>
    </location>
</feature>
<protein>
    <recommendedName>
        <fullName evidence="2">mannan endo-1,4-beta-mannosidase</fullName>
        <ecNumber evidence="2">3.2.1.78</ecNumber>
    </recommendedName>
</protein>
<evidence type="ECO:0000256" key="5">
    <source>
        <dbReference type="SAM" id="MobiDB-lite"/>
    </source>
</evidence>
<proteinExistence type="predicted"/>
<reference evidence="8 9" key="1">
    <citation type="journal article" date="2023" name="Antonie Van Leeuwenhoek">
        <title>Flavobacterium potami sp. nov., a multi-metal resistance genes harbouring bacterium isolated from shallow river silt.</title>
        <authorList>
            <person name="Li S."/>
            <person name="Mao S."/>
            <person name="Mu W."/>
            <person name="Guo B."/>
            <person name="Li C."/>
            <person name="Zhu Q."/>
            <person name="Hou X."/>
            <person name="Zhao Y."/>
            <person name="Wei S."/>
            <person name="Liu H."/>
            <person name="Liu A."/>
        </authorList>
    </citation>
    <scope>NUCLEOTIDE SEQUENCE [LARGE SCALE GENOMIC DNA]</scope>
    <source>
        <strain evidence="8 9">17A</strain>
    </source>
</reference>
<feature type="chain" id="PRO_5040764971" description="mannan endo-1,4-beta-mannosidase" evidence="6">
    <location>
        <begin position="23"/>
        <end position="435"/>
    </location>
</feature>